<reference evidence="17" key="2">
    <citation type="submission" date="2025-09" db="UniProtKB">
        <authorList>
            <consortium name="Ensembl"/>
        </authorList>
    </citation>
    <scope>IDENTIFICATION</scope>
</reference>
<dbReference type="GO" id="GO:0005814">
    <property type="term" value="C:centriole"/>
    <property type="evidence" value="ECO:0007669"/>
    <property type="project" value="UniProtKB-SubCell"/>
</dbReference>
<keyword evidence="12" id="KW-0206">Cytoskeleton</keyword>
<dbReference type="Pfam" id="PF12455">
    <property type="entry name" value="Dynactin"/>
    <property type="match status" value="1"/>
</dbReference>
<dbReference type="GO" id="GO:0030286">
    <property type="term" value="C:dynein complex"/>
    <property type="evidence" value="ECO:0007669"/>
    <property type="project" value="UniProtKB-KW"/>
</dbReference>
<dbReference type="InterPro" id="IPR022157">
    <property type="entry name" value="Dynactin"/>
</dbReference>
<dbReference type="InterPro" id="IPR000938">
    <property type="entry name" value="CAP-Gly_domain"/>
</dbReference>
<feature type="coiled-coil region" evidence="14">
    <location>
        <begin position="165"/>
        <end position="297"/>
    </location>
</feature>
<dbReference type="SMART" id="SM01052">
    <property type="entry name" value="CAP_GLY"/>
    <property type="match status" value="1"/>
</dbReference>
<keyword evidence="11 14" id="KW-0175">Coiled coil</keyword>
<evidence type="ECO:0000256" key="6">
    <source>
        <dbReference type="ARBA" id="ARBA00022490"/>
    </source>
</evidence>
<keyword evidence="10" id="KW-0243">Dynein</keyword>
<dbReference type="PANTHER" id="PTHR18916">
    <property type="entry name" value="DYNACTIN 1-RELATED MICROTUBULE-BINDING"/>
    <property type="match status" value="1"/>
</dbReference>
<evidence type="ECO:0000313" key="18">
    <source>
        <dbReference type="Proteomes" id="UP000694546"/>
    </source>
</evidence>
<keyword evidence="13" id="KW-0131">Cell cycle</keyword>
<dbReference type="GO" id="GO:0005874">
    <property type="term" value="C:microtubule"/>
    <property type="evidence" value="ECO:0007669"/>
    <property type="project" value="UniProtKB-KW"/>
</dbReference>
<dbReference type="Proteomes" id="UP000694546">
    <property type="component" value="Chromosome 17"/>
</dbReference>
<feature type="coiled-coil region" evidence="14">
    <location>
        <begin position="345"/>
        <end position="532"/>
    </location>
</feature>
<dbReference type="GO" id="GO:0005938">
    <property type="term" value="C:cell cortex"/>
    <property type="evidence" value="ECO:0007669"/>
    <property type="project" value="UniProtKB-SubCell"/>
</dbReference>
<evidence type="ECO:0000256" key="12">
    <source>
        <dbReference type="ARBA" id="ARBA00023212"/>
    </source>
</evidence>
<dbReference type="PROSITE" id="PS50245">
    <property type="entry name" value="CAP_GLY_2"/>
    <property type="match status" value="1"/>
</dbReference>
<evidence type="ECO:0000256" key="13">
    <source>
        <dbReference type="ARBA" id="ARBA00023306"/>
    </source>
</evidence>
<dbReference type="AlphaFoldDB" id="A0A8C5ARX1"/>
<feature type="region of interest" description="Disordered" evidence="15">
    <location>
        <begin position="143"/>
        <end position="164"/>
    </location>
</feature>
<organism evidence="17 18">
    <name type="scientific">Gadus morhua</name>
    <name type="common">Atlantic cod</name>
    <dbReference type="NCBI Taxonomy" id="8049"/>
    <lineage>
        <taxon>Eukaryota</taxon>
        <taxon>Metazoa</taxon>
        <taxon>Chordata</taxon>
        <taxon>Craniata</taxon>
        <taxon>Vertebrata</taxon>
        <taxon>Euteleostomi</taxon>
        <taxon>Actinopterygii</taxon>
        <taxon>Neopterygii</taxon>
        <taxon>Teleostei</taxon>
        <taxon>Neoteleostei</taxon>
        <taxon>Acanthomorphata</taxon>
        <taxon>Zeiogadaria</taxon>
        <taxon>Gadariae</taxon>
        <taxon>Gadiformes</taxon>
        <taxon>Gadoidei</taxon>
        <taxon>Gadidae</taxon>
        <taxon>Gadus</taxon>
    </lineage>
</organism>
<dbReference type="GO" id="GO:0008017">
    <property type="term" value="F:microtubule binding"/>
    <property type="evidence" value="ECO:0007669"/>
    <property type="project" value="UniProtKB-ARBA"/>
</dbReference>
<dbReference type="GeneTree" id="ENSGT00940000155378"/>
<evidence type="ECO:0000256" key="4">
    <source>
        <dbReference type="ARBA" id="ARBA00011010"/>
    </source>
</evidence>
<dbReference type="Pfam" id="PF01302">
    <property type="entry name" value="CAP_GLY"/>
    <property type="match status" value="1"/>
</dbReference>
<dbReference type="SUPFAM" id="SSF74924">
    <property type="entry name" value="Cap-Gly domain"/>
    <property type="match status" value="1"/>
</dbReference>
<keyword evidence="18" id="KW-1185">Reference proteome</keyword>
<comment type="similarity">
    <text evidence="4">Belongs to the dynactin 150 kDa subunit family.</text>
</comment>
<name>A0A8C5ARX1_GADMO</name>
<keyword evidence="9" id="KW-0498">Mitosis</keyword>
<reference evidence="17" key="1">
    <citation type="submission" date="2025-08" db="UniProtKB">
        <authorList>
            <consortium name="Ensembl"/>
        </authorList>
    </citation>
    <scope>IDENTIFICATION</scope>
</reference>
<evidence type="ECO:0000256" key="8">
    <source>
        <dbReference type="ARBA" id="ARBA00022701"/>
    </source>
</evidence>
<gene>
    <name evidence="17" type="primary">LOC115529561</name>
</gene>
<dbReference type="GO" id="GO:0000132">
    <property type="term" value="P:establishment of mitotic spindle orientation"/>
    <property type="evidence" value="ECO:0007669"/>
    <property type="project" value="TreeGrafter"/>
</dbReference>
<evidence type="ECO:0000256" key="9">
    <source>
        <dbReference type="ARBA" id="ARBA00022776"/>
    </source>
</evidence>
<dbReference type="Ensembl" id="ENSGMOT00000049317.1">
    <property type="protein sequence ID" value="ENSGMOP00000036270.1"/>
    <property type="gene ID" value="ENSGMOG00000013751.2"/>
</dbReference>
<comment type="subcellular location">
    <subcellularLocation>
        <location evidence="3">Cytoplasm</location>
        <location evidence="3">Cell cortex</location>
    </subcellularLocation>
    <subcellularLocation>
        <location evidence="1">Cytoplasm</location>
        <location evidence="1">Cytoskeleton</location>
        <location evidence="1">Microtubule organizing center</location>
        <location evidence="1">Centrosome</location>
        <location evidence="1">Centriole</location>
    </subcellularLocation>
    <subcellularLocation>
        <location evidence="2">Cytoplasm</location>
        <location evidence="2">Cytoskeleton</location>
        <location evidence="2">Spindle</location>
    </subcellularLocation>
</comment>
<evidence type="ECO:0000256" key="14">
    <source>
        <dbReference type="SAM" id="Coils"/>
    </source>
</evidence>
<evidence type="ECO:0000256" key="7">
    <source>
        <dbReference type="ARBA" id="ARBA00022618"/>
    </source>
</evidence>
<evidence type="ECO:0000313" key="17">
    <source>
        <dbReference type="Ensembl" id="ENSGMOP00000036270.1"/>
    </source>
</evidence>
<dbReference type="GO" id="GO:0000922">
    <property type="term" value="C:spindle pole"/>
    <property type="evidence" value="ECO:0007669"/>
    <property type="project" value="TreeGrafter"/>
</dbReference>
<sequence>MSSGGGIESGRPAKVGSVVEVIGKGQRGTVAYVGATLFASGKWVGVILDEAKGKNDGTVQGKRYFTCEENHGIFVRHYRLAFISLRLHVFSFFDPLTSFALLFRSFFFLSLSLQTPRATFSSSSSLLSDVSEAGLSSSQGALAAPVVPQPSGSPSATATLAPAPSDSLRAQVKDLEEKLETLKMKRAEDKVKVKELEKHKIQLEQLQEWKTKMQEQQLDLQKQLKEAKKEAREAVEGKERYMEEMSDTADAIEMATLDKEMAEERAESLQVEVDSLKEKMEELSMDLEILKHEIEEKGVSMLVLVTACWRTMLLRCLDSESSVSLSLGCCVSLPGSDGAASSYHVRQLEEQNGRLKEALVRMRDLSSSEKQEHVKLQKQMEKKSTELETLRGQKEKLLAETKVAEATIDELKEQVDAALGAEEMVETLTERNLDLEEKVRELRETVVDLEAINEMNDELQENARETEMELREQVDLSGAKVREAGQRVEASQETLADYQQTISKYRELTASLQETNRELTNAQNTNAEQIQAPTELFDFKIKFAETKAYAKAIEMELRKMEVGQANRQVSLLTSFMPDSFLRHGGDHDCLLVLLLIPRLICKAELISKQAQEKFDLNGNVLKGPEMRGPPGEQLSFASGLVYSLTLLQSTLHKYEQALGGCSVEVFKLMGTLYSEMSVHERSLDYFIDLLHKDQLDETVQTEPLTRAIKYYQHLYSIHLSQQPEDCTVQLADHIKFTTVALDCMGAEVSRLRAFLSAGQETSALAVLLKDLDTSCSDIRQFCKKIRRRMPGTEVPGAPAALTFTVAETLAECRRQLTRVVAVLQELAAAGAQMMAPLAEQDGLQALRLEDVAFKAVEKVYGPQDLNPQDCLHQSCCAVIATMNKMATAMQEGEYDAEKPQGKVPPVEARAAAVRAEMTDAEGLGVKLEDRETIIKELKKSLKIKGEELSEASVRLSLLEKKLDTSTRDADERVERIQTKLDDTHSLLKKKEKEFEETMDALQADIDQLEAEKAELKQRLNNQSKMTIEGLRGQQAASGIASIVQGAAVPAGMAPAVAGPMQVVDSPLLRQQVDAQRLGMRHLKNENIRLKAEKMRAQLASLAPLCPPRLPQITSEGSTSTESLNTAIYRRTDQLQATLLKLSSQVKVVDITGKTPVSASAQLLEQTARLKSFSDAVDRLKGEVAEHVVSHQPGAKVASDFSTFPVSSFTKAREERQEGAVLVGRVAIPCPRGQEQTHRLVLSQLQLQQVHRLLMV</sequence>
<protein>
    <recommendedName>
        <fullName evidence="5">Dynactin subunit 1</fullName>
    </recommendedName>
</protein>
<evidence type="ECO:0000256" key="10">
    <source>
        <dbReference type="ARBA" id="ARBA00023017"/>
    </source>
</evidence>
<dbReference type="GO" id="GO:0007097">
    <property type="term" value="P:nuclear migration"/>
    <property type="evidence" value="ECO:0007669"/>
    <property type="project" value="TreeGrafter"/>
</dbReference>
<keyword evidence="6" id="KW-0963">Cytoplasm</keyword>
<keyword evidence="8" id="KW-0493">Microtubule</keyword>
<evidence type="ECO:0000256" key="11">
    <source>
        <dbReference type="ARBA" id="ARBA00023054"/>
    </source>
</evidence>
<dbReference type="InterPro" id="IPR036859">
    <property type="entry name" value="CAP-Gly_dom_sf"/>
</dbReference>
<evidence type="ECO:0000256" key="15">
    <source>
        <dbReference type="SAM" id="MobiDB-lite"/>
    </source>
</evidence>
<evidence type="ECO:0000256" key="5">
    <source>
        <dbReference type="ARBA" id="ARBA00016574"/>
    </source>
</evidence>
<keyword evidence="7" id="KW-0132">Cell division</keyword>
<dbReference type="Gene3D" id="2.30.30.190">
    <property type="entry name" value="CAP Gly-rich-like domain"/>
    <property type="match status" value="1"/>
</dbReference>
<accession>A0A8C5ARX1</accession>
<dbReference type="PANTHER" id="PTHR18916:SF6">
    <property type="entry name" value="DYNACTIN SUBUNIT 1"/>
    <property type="match status" value="1"/>
</dbReference>
<evidence type="ECO:0000256" key="3">
    <source>
        <dbReference type="ARBA" id="ARBA00004544"/>
    </source>
</evidence>
<feature type="domain" description="CAP-Gly" evidence="16">
    <location>
        <begin position="34"/>
        <end position="76"/>
    </location>
</feature>
<dbReference type="GO" id="GO:0030424">
    <property type="term" value="C:axon"/>
    <property type="evidence" value="ECO:0007669"/>
    <property type="project" value="TreeGrafter"/>
</dbReference>
<evidence type="ECO:0000256" key="1">
    <source>
        <dbReference type="ARBA" id="ARBA00004114"/>
    </source>
</evidence>
<feature type="coiled-coil region" evidence="14">
    <location>
        <begin position="973"/>
        <end position="1025"/>
    </location>
</feature>
<evidence type="ECO:0000256" key="2">
    <source>
        <dbReference type="ARBA" id="ARBA00004186"/>
    </source>
</evidence>
<evidence type="ECO:0000259" key="16">
    <source>
        <dbReference type="PROSITE" id="PS50245"/>
    </source>
</evidence>
<dbReference type="GO" id="GO:0000776">
    <property type="term" value="C:kinetochore"/>
    <property type="evidence" value="ECO:0007669"/>
    <property type="project" value="TreeGrafter"/>
</dbReference>
<proteinExistence type="inferred from homology"/>
<dbReference type="GO" id="GO:0051301">
    <property type="term" value="P:cell division"/>
    <property type="evidence" value="ECO:0007669"/>
    <property type="project" value="UniProtKB-KW"/>
</dbReference>
<dbReference type="PROSITE" id="PS00845">
    <property type="entry name" value="CAP_GLY_1"/>
    <property type="match status" value="1"/>
</dbReference>